<feature type="domain" description="HTH 3-helical bundle" evidence="1">
    <location>
        <begin position="36"/>
        <end position="89"/>
    </location>
</feature>
<name>A0A3L6QWS8_PANMI</name>
<reference evidence="3" key="1">
    <citation type="journal article" date="2019" name="Nat. Commun.">
        <title>The genome of broomcorn millet.</title>
        <authorList>
            <person name="Zou C."/>
            <person name="Miki D."/>
            <person name="Li D."/>
            <person name="Tang Q."/>
            <person name="Xiao L."/>
            <person name="Rajput S."/>
            <person name="Deng P."/>
            <person name="Jia W."/>
            <person name="Huang R."/>
            <person name="Zhang M."/>
            <person name="Sun Y."/>
            <person name="Hu J."/>
            <person name="Fu X."/>
            <person name="Schnable P.S."/>
            <person name="Li F."/>
            <person name="Zhang H."/>
            <person name="Feng B."/>
            <person name="Zhu X."/>
            <person name="Liu R."/>
            <person name="Schnable J.C."/>
            <person name="Zhu J.-K."/>
            <person name="Zhang H."/>
        </authorList>
    </citation>
    <scope>NUCLEOTIDE SEQUENCE [LARGE SCALE GENOMIC DNA]</scope>
</reference>
<organism evidence="2 3">
    <name type="scientific">Panicum miliaceum</name>
    <name type="common">Proso millet</name>
    <name type="synonym">Broomcorn millet</name>
    <dbReference type="NCBI Taxonomy" id="4540"/>
    <lineage>
        <taxon>Eukaryota</taxon>
        <taxon>Viridiplantae</taxon>
        <taxon>Streptophyta</taxon>
        <taxon>Embryophyta</taxon>
        <taxon>Tracheophyta</taxon>
        <taxon>Spermatophyta</taxon>
        <taxon>Magnoliopsida</taxon>
        <taxon>Liliopsida</taxon>
        <taxon>Poales</taxon>
        <taxon>Poaceae</taxon>
        <taxon>PACMAD clade</taxon>
        <taxon>Panicoideae</taxon>
        <taxon>Panicodae</taxon>
        <taxon>Paniceae</taxon>
        <taxon>Panicinae</taxon>
        <taxon>Panicum</taxon>
        <taxon>Panicum sect. Panicum</taxon>
    </lineage>
</organism>
<dbReference type="InterPro" id="IPR009057">
    <property type="entry name" value="Homeodomain-like_sf"/>
</dbReference>
<keyword evidence="3" id="KW-1185">Reference proteome</keyword>
<dbReference type="InterPro" id="IPR056195">
    <property type="entry name" value="HTH_70"/>
</dbReference>
<gene>
    <name evidence="2" type="ORF">C2845_PM04G23580</name>
</gene>
<dbReference type="Pfam" id="PF23671">
    <property type="entry name" value="HTH_70"/>
    <property type="match status" value="1"/>
</dbReference>
<comment type="caution">
    <text evidence="2">The sequence shown here is derived from an EMBL/GenBank/DDBJ whole genome shotgun (WGS) entry which is preliminary data.</text>
</comment>
<dbReference type="EMBL" id="PQIB02000011">
    <property type="protein sequence ID" value="RLM87766.1"/>
    <property type="molecule type" value="Genomic_DNA"/>
</dbReference>
<dbReference type="AlphaFoldDB" id="A0A3L6QWS8"/>
<protein>
    <recommendedName>
        <fullName evidence="1">HTH 3-helical bundle domain-containing protein</fullName>
    </recommendedName>
</protein>
<dbReference type="SUPFAM" id="SSF46689">
    <property type="entry name" value="Homeodomain-like"/>
    <property type="match status" value="1"/>
</dbReference>
<dbReference type="STRING" id="4540.A0A3L6QWS8"/>
<proteinExistence type="predicted"/>
<sequence length="358" mass="41051">MQISAVCSDWIGYTLTYYLYNRGKDFLEVMDPKATQEWTSCEEEEFKVHFAELWYEKSCDRMEALAKRFPAKSIQQLRNKYAEVFADMLCGETDGEPSRDDATIDWERHMTWLWTHWLKHLYLNLPNNCYSNQQGIRRKYKSHTASHHGRGNSVGLPRNTGAWKFISDYFVPSRTPAQLASHAQKYFDRIEKNELDDTRQRHSINDVRLVNHGKGIASSILPTILTEDIDILHGLAQGMPEFGQASNSPSNLAGQMTHNNHILESFQLEVSGIPSPREQGSVLLDQTRAENRAYPSRKRNIGAATNRRREKKRMLPDLLTAQTPQVLQLGQGSNGAANLSYEIVPIKRHNLHQNVPPF</sequence>
<accession>A0A3L6QWS8</accession>
<dbReference type="PANTHER" id="PTHR44042:SF11">
    <property type="entry name" value="OS06G0173800 PROTEIN"/>
    <property type="match status" value="1"/>
</dbReference>
<dbReference type="PANTHER" id="PTHR44042">
    <property type="entry name" value="DUPLICATED HOMEODOMAIN-LIKE SUPERFAMILY PROTEIN-RELATED"/>
    <property type="match status" value="1"/>
</dbReference>
<evidence type="ECO:0000313" key="3">
    <source>
        <dbReference type="Proteomes" id="UP000275267"/>
    </source>
</evidence>
<evidence type="ECO:0000313" key="2">
    <source>
        <dbReference type="EMBL" id="RLM87766.1"/>
    </source>
</evidence>
<dbReference type="OrthoDB" id="118550at2759"/>
<dbReference type="Proteomes" id="UP000275267">
    <property type="component" value="Unassembled WGS sequence"/>
</dbReference>
<evidence type="ECO:0000259" key="1">
    <source>
        <dbReference type="Pfam" id="PF23671"/>
    </source>
</evidence>